<reference evidence="2" key="1">
    <citation type="submission" date="2020-04" db="EMBL/GenBank/DDBJ databases">
        <authorList>
            <person name="Zhang T."/>
        </authorList>
    </citation>
    <scope>NUCLEOTIDE SEQUENCE</scope>
    <source>
        <strain evidence="2">HKST-UBA01</strain>
    </source>
</reference>
<name>A0A955LHD9_UNCKA</name>
<sequence>MSGKHRSHLVHIRNYEFNNIIQVLTYTDSFMWGGYFMLNTLAAVYLQKQIQIDPLPVISLGFSIYMLSRSLFQIPVAEFLDSHKTFIDETLAITLSGIIVSISLFSYRFITEPWHLYLIQTFFGIGVAINLPAWRKTFARFVDNGHEGVEYSLYDIISNLVIAVFSALGGYLVSYTDSFIPLFNLAAALSLIASLISLFLLRNKKIRKKYS</sequence>
<keyword evidence="1" id="KW-0812">Transmembrane</keyword>
<evidence type="ECO:0000256" key="1">
    <source>
        <dbReference type="SAM" id="Phobius"/>
    </source>
</evidence>
<proteinExistence type="predicted"/>
<feature type="transmembrane region" description="Helical" evidence="1">
    <location>
        <begin position="153"/>
        <end position="173"/>
    </location>
</feature>
<evidence type="ECO:0000313" key="2">
    <source>
        <dbReference type="EMBL" id="MCA9390450.1"/>
    </source>
</evidence>
<reference evidence="2" key="2">
    <citation type="journal article" date="2021" name="Microbiome">
        <title>Successional dynamics and alternative stable states in a saline activated sludge microbial community over 9 years.</title>
        <authorList>
            <person name="Wang Y."/>
            <person name="Ye J."/>
            <person name="Ju F."/>
            <person name="Liu L."/>
            <person name="Boyd J.A."/>
            <person name="Deng Y."/>
            <person name="Parks D.H."/>
            <person name="Jiang X."/>
            <person name="Yin X."/>
            <person name="Woodcroft B.J."/>
            <person name="Tyson G.W."/>
            <person name="Hugenholtz P."/>
            <person name="Polz M.F."/>
            <person name="Zhang T."/>
        </authorList>
    </citation>
    <scope>NUCLEOTIDE SEQUENCE</scope>
    <source>
        <strain evidence="2">HKST-UBA01</strain>
    </source>
</reference>
<dbReference type="Pfam" id="PF07690">
    <property type="entry name" value="MFS_1"/>
    <property type="match status" value="1"/>
</dbReference>
<accession>A0A955LHD9</accession>
<dbReference type="AlphaFoldDB" id="A0A955LHD9"/>
<dbReference type="InterPro" id="IPR011701">
    <property type="entry name" value="MFS"/>
</dbReference>
<gene>
    <name evidence="2" type="ORF">KC571_03530</name>
</gene>
<feature type="transmembrane region" description="Helical" evidence="1">
    <location>
        <begin position="91"/>
        <end position="110"/>
    </location>
</feature>
<dbReference type="Proteomes" id="UP000701698">
    <property type="component" value="Unassembled WGS sequence"/>
</dbReference>
<dbReference type="SUPFAM" id="SSF103473">
    <property type="entry name" value="MFS general substrate transporter"/>
    <property type="match status" value="1"/>
</dbReference>
<dbReference type="EMBL" id="JAGQKX010000099">
    <property type="protein sequence ID" value="MCA9390450.1"/>
    <property type="molecule type" value="Genomic_DNA"/>
</dbReference>
<feature type="transmembrane region" description="Helical" evidence="1">
    <location>
        <begin position="179"/>
        <end position="201"/>
    </location>
</feature>
<dbReference type="Gene3D" id="1.20.1250.20">
    <property type="entry name" value="MFS general substrate transporter like domains"/>
    <property type="match status" value="1"/>
</dbReference>
<comment type="caution">
    <text evidence="2">The sequence shown here is derived from an EMBL/GenBank/DDBJ whole genome shotgun (WGS) entry which is preliminary data.</text>
</comment>
<dbReference type="InterPro" id="IPR036259">
    <property type="entry name" value="MFS_trans_sf"/>
</dbReference>
<protein>
    <submittedName>
        <fullName evidence="2">MFS transporter</fullName>
    </submittedName>
</protein>
<keyword evidence="1" id="KW-1133">Transmembrane helix</keyword>
<organism evidence="2 3">
    <name type="scientific">candidate division WWE3 bacterium</name>
    <dbReference type="NCBI Taxonomy" id="2053526"/>
    <lineage>
        <taxon>Bacteria</taxon>
        <taxon>Katanobacteria</taxon>
    </lineage>
</organism>
<evidence type="ECO:0000313" key="3">
    <source>
        <dbReference type="Proteomes" id="UP000701698"/>
    </source>
</evidence>
<dbReference type="GO" id="GO:0022857">
    <property type="term" value="F:transmembrane transporter activity"/>
    <property type="evidence" value="ECO:0007669"/>
    <property type="project" value="InterPro"/>
</dbReference>
<feature type="transmembrane region" description="Helical" evidence="1">
    <location>
        <begin position="116"/>
        <end position="133"/>
    </location>
</feature>
<keyword evidence="1" id="KW-0472">Membrane</keyword>
<feature type="transmembrane region" description="Helical" evidence="1">
    <location>
        <begin position="20"/>
        <end position="38"/>
    </location>
</feature>